<organism evidence="1 2">
    <name type="scientific">Emergomyces africanus</name>
    <dbReference type="NCBI Taxonomy" id="1955775"/>
    <lineage>
        <taxon>Eukaryota</taxon>
        <taxon>Fungi</taxon>
        <taxon>Dikarya</taxon>
        <taxon>Ascomycota</taxon>
        <taxon>Pezizomycotina</taxon>
        <taxon>Eurotiomycetes</taxon>
        <taxon>Eurotiomycetidae</taxon>
        <taxon>Onygenales</taxon>
        <taxon>Ajellomycetaceae</taxon>
        <taxon>Emergomyces</taxon>
    </lineage>
</organism>
<dbReference type="Proteomes" id="UP000091918">
    <property type="component" value="Unassembled WGS sequence"/>
</dbReference>
<dbReference type="EMBL" id="LGUA01002460">
    <property type="protein sequence ID" value="OAX77485.1"/>
    <property type="molecule type" value="Genomic_DNA"/>
</dbReference>
<keyword evidence="2" id="KW-1185">Reference proteome</keyword>
<reference evidence="1 2" key="1">
    <citation type="submission" date="2015-07" db="EMBL/GenBank/DDBJ databases">
        <title>Emmonsia species relationships and genome sequence.</title>
        <authorList>
            <person name="Cuomo C.A."/>
            <person name="Schwartz I.S."/>
            <person name="Kenyon C."/>
            <person name="de Hoog G.S."/>
            <person name="Govender N.P."/>
            <person name="Botha A."/>
            <person name="Moreno L."/>
            <person name="de Vries M."/>
            <person name="Munoz J.F."/>
            <person name="Stielow J.B."/>
        </authorList>
    </citation>
    <scope>NUCLEOTIDE SEQUENCE [LARGE SCALE GENOMIC DNA]</scope>
    <source>
        <strain evidence="1 2">CBS 136260</strain>
    </source>
</reference>
<proteinExistence type="predicted"/>
<comment type="caution">
    <text evidence="1">The sequence shown here is derived from an EMBL/GenBank/DDBJ whole genome shotgun (WGS) entry which is preliminary data.</text>
</comment>
<evidence type="ECO:0000313" key="2">
    <source>
        <dbReference type="Proteomes" id="UP000091918"/>
    </source>
</evidence>
<dbReference type="AlphaFoldDB" id="A0A1B7NL28"/>
<sequence>MIGPAGTIYRDGTGFNEDLRIEVDLAKMKFIKELKTSETLSINIPCKLRRHATCSERRMYLQHECILNSHNNGDRGYASGSDDAVRHLQRRANAEGNHRHSTNSFIFEHNYPYPKNIMIICGDPERVV</sequence>
<evidence type="ECO:0000313" key="1">
    <source>
        <dbReference type="EMBL" id="OAX77485.1"/>
    </source>
</evidence>
<name>A0A1B7NL28_9EURO</name>
<gene>
    <name evidence="1" type="ORF">ACJ72_08217</name>
</gene>
<protein>
    <submittedName>
        <fullName evidence="1">Uncharacterized protein</fullName>
    </submittedName>
</protein>
<accession>A0A1B7NL28</accession>